<organism evidence="1 2">
    <name type="scientific">Malus baccata</name>
    <name type="common">Siberian crab apple</name>
    <name type="synonym">Pyrus baccata</name>
    <dbReference type="NCBI Taxonomy" id="106549"/>
    <lineage>
        <taxon>Eukaryota</taxon>
        <taxon>Viridiplantae</taxon>
        <taxon>Streptophyta</taxon>
        <taxon>Embryophyta</taxon>
        <taxon>Tracheophyta</taxon>
        <taxon>Spermatophyta</taxon>
        <taxon>Magnoliopsida</taxon>
        <taxon>eudicotyledons</taxon>
        <taxon>Gunneridae</taxon>
        <taxon>Pentapetalae</taxon>
        <taxon>rosids</taxon>
        <taxon>fabids</taxon>
        <taxon>Rosales</taxon>
        <taxon>Rosaceae</taxon>
        <taxon>Amygdaloideae</taxon>
        <taxon>Maleae</taxon>
        <taxon>Malus</taxon>
    </lineage>
</organism>
<sequence length="54" mass="6298">MRSALGVLERRPRGDKDGHDRCISKLMKLMDEALKRGYKQWHYDVERNGGPAKQ</sequence>
<gene>
    <name evidence="1" type="ORF">C1H46_003283</name>
</gene>
<evidence type="ECO:0000313" key="1">
    <source>
        <dbReference type="EMBL" id="TQE11277.1"/>
    </source>
</evidence>
<reference evidence="1 2" key="1">
    <citation type="journal article" date="2019" name="G3 (Bethesda)">
        <title>Sequencing of a Wild Apple (Malus baccata) Genome Unravels the Differences Between Cultivated and Wild Apple Species Regarding Disease Resistance and Cold Tolerance.</title>
        <authorList>
            <person name="Chen X."/>
        </authorList>
    </citation>
    <scope>NUCLEOTIDE SEQUENCE [LARGE SCALE GENOMIC DNA]</scope>
    <source>
        <strain evidence="2">cv. Shandingzi</strain>
        <tissue evidence="1">Leaves</tissue>
    </source>
</reference>
<protein>
    <submittedName>
        <fullName evidence="1">Uncharacterized protein</fullName>
    </submittedName>
</protein>
<dbReference type="AlphaFoldDB" id="A0A540NJP5"/>
<accession>A0A540NJP5</accession>
<comment type="caution">
    <text evidence="1">The sequence shown here is derived from an EMBL/GenBank/DDBJ whole genome shotgun (WGS) entry which is preliminary data.</text>
</comment>
<keyword evidence="2" id="KW-1185">Reference proteome</keyword>
<dbReference type="Proteomes" id="UP000315295">
    <property type="component" value="Unassembled WGS sequence"/>
</dbReference>
<evidence type="ECO:0000313" key="2">
    <source>
        <dbReference type="Proteomes" id="UP000315295"/>
    </source>
</evidence>
<dbReference type="EMBL" id="VIEB01000032">
    <property type="protein sequence ID" value="TQE11277.1"/>
    <property type="molecule type" value="Genomic_DNA"/>
</dbReference>
<name>A0A540NJP5_MALBA</name>
<proteinExistence type="predicted"/>